<keyword evidence="2" id="KW-0067">ATP-binding</keyword>
<dbReference type="EMBL" id="CT868641">
    <property type="protein sequence ID" value="CAK87948.1"/>
    <property type="molecule type" value="Genomic_DNA"/>
</dbReference>
<name>A0DY31_PARTE</name>
<dbReference type="Gene3D" id="3.40.50.620">
    <property type="entry name" value="HUPs"/>
    <property type="match status" value="1"/>
</dbReference>
<dbReference type="KEGG" id="ptm:GSPATT00039830001"/>
<evidence type="ECO:0000259" key="3">
    <source>
        <dbReference type="Pfam" id="PF00733"/>
    </source>
</evidence>
<dbReference type="InterPro" id="IPR050795">
    <property type="entry name" value="Asn_Synthetase"/>
</dbReference>
<organism evidence="4 5">
    <name type="scientific">Paramecium tetraurelia</name>
    <dbReference type="NCBI Taxonomy" id="5888"/>
    <lineage>
        <taxon>Eukaryota</taxon>
        <taxon>Sar</taxon>
        <taxon>Alveolata</taxon>
        <taxon>Ciliophora</taxon>
        <taxon>Intramacronucleata</taxon>
        <taxon>Oligohymenophorea</taxon>
        <taxon>Peniculida</taxon>
        <taxon>Parameciidae</taxon>
        <taxon>Paramecium</taxon>
    </lineage>
</organism>
<dbReference type="GO" id="GO:0006529">
    <property type="term" value="P:asparagine biosynthetic process"/>
    <property type="evidence" value="ECO:0007669"/>
    <property type="project" value="InterPro"/>
</dbReference>
<sequence>MRRKYRRCTISLFITSGQQCVEEQKHWELKHVQLEKEVQTVLNSIKNQQENQQSLFSMRLGLNMLCVFDPKYKMKNAFQPQIEKYILRKAFEDLDNPFVPQEILWRQKEQYMDGVGYTWREGLIERANHLVSDQNSLKTSTTYPVSTTRDKGQYWFKQVYSPAYPSDSSSLIVIKCHQFIFKALEWDEAFKKNADKSGRAVFLIHNYALKKILLEVDKIKDESFKVYNRYQL</sequence>
<dbReference type="RefSeq" id="XP_001455345.1">
    <property type="nucleotide sequence ID" value="XM_001455308.2"/>
</dbReference>
<evidence type="ECO:0000256" key="1">
    <source>
        <dbReference type="ARBA" id="ARBA00022741"/>
    </source>
</evidence>
<feature type="domain" description="Asparagine synthetase" evidence="3">
    <location>
        <begin position="69"/>
        <end position="138"/>
    </location>
</feature>
<dbReference type="AlphaFoldDB" id="A0DY31"/>
<dbReference type="Proteomes" id="UP000000600">
    <property type="component" value="Unassembled WGS sequence"/>
</dbReference>
<dbReference type="Pfam" id="PF00733">
    <property type="entry name" value="Asn_synthase"/>
    <property type="match status" value="1"/>
</dbReference>
<dbReference type="OrthoDB" id="1492457at2759"/>
<accession>A0DY31</accession>
<keyword evidence="1" id="KW-0547">Nucleotide-binding</keyword>
<dbReference type="SUPFAM" id="SSF52402">
    <property type="entry name" value="Adenine nucleotide alpha hydrolases-like"/>
    <property type="match status" value="1"/>
</dbReference>
<dbReference type="PANTHER" id="PTHR11772">
    <property type="entry name" value="ASPARAGINE SYNTHETASE"/>
    <property type="match status" value="1"/>
</dbReference>
<protein>
    <recommendedName>
        <fullName evidence="3">Asparagine synthetase domain-containing protein</fullName>
    </recommendedName>
</protein>
<dbReference type="GO" id="GO:0005524">
    <property type="term" value="F:ATP binding"/>
    <property type="evidence" value="ECO:0007669"/>
    <property type="project" value="UniProtKB-KW"/>
</dbReference>
<evidence type="ECO:0000313" key="5">
    <source>
        <dbReference type="Proteomes" id="UP000000600"/>
    </source>
</evidence>
<dbReference type="GO" id="GO:0004066">
    <property type="term" value="F:asparagine synthase (glutamine-hydrolyzing) activity"/>
    <property type="evidence" value="ECO:0007669"/>
    <property type="project" value="InterPro"/>
</dbReference>
<evidence type="ECO:0000313" key="4">
    <source>
        <dbReference type="EMBL" id="CAK87948.1"/>
    </source>
</evidence>
<reference evidence="4 5" key="1">
    <citation type="journal article" date="2006" name="Nature">
        <title>Global trends of whole-genome duplications revealed by the ciliate Paramecium tetraurelia.</title>
        <authorList>
            <consortium name="Genoscope"/>
            <person name="Aury J.-M."/>
            <person name="Jaillon O."/>
            <person name="Duret L."/>
            <person name="Noel B."/>
            <person name="Jubin C."/>
            <person name="Porcel B.M."/>
            <person name="Segurens B."/>
            <person name="Daubin V."/>
            <person name="Anthouard V."/>
            <person name="Aiach N."/>
            <person name="Arnaiz O."/>
            <person name="Billaut A."/>
            <person name="Beisson J."/>
            <person name="Blanc I."/>
            <person name="Bouhouche K."/>
            <person name="Camara F."/>
            <person name="Duharcourt S."/>
            <person name="Guigo R."/>
            <person name="Gogendeau D."/>
            <person name="Katinka M."/>
            <person name="Keller A.-M."/>
            <person name="Kissmehl R."/>
            <person name="Klotz C."/>
            <person name="Koll F."/>
            <person name="Le Moue A."/>
            <person name="Lepere C."/>
            <person name="Malinsky S."/>
            <person name="Nowacki M."/>
            <person name="Nowak J.K."/>
            <person name="Plattner H."/>
            <person name="Poulain J."/>
            <person name="Ruiz F."/>
            <person name="Serrano V."/>
            <person name="Zagulski M."/>
            <person name="Dessen P."/>
            <person name="Betermier M."/>
            <person name="Weissenbach J."/>
            <person name="Scarpelli C."/>
            <person name="Schachter V."/>
            <person name="Sperling L."/>
            <person name="Meyer E."/>
            <person name="Cohen J."/>
            <person name="Wincker P."/>
        </authorList>
    </citation>
    <scope>NUCLEOTIDE SEQUENCE [LARGE SCALE GENOMIC DNA]</scope>
    <source>
        <strain evidence="4 5">Stock d4-2</strain>
    </source>
</reference>
<dbReference type="STRING" id="5888.A0DY31"/>
<dbReference type="InterPro" id="IPR001962">
    <property type="entry name" value="Asn_synthase"/>
</dbReference>
<dbReference type="eggNOG" id="KOG0571">
    <property type="taxonomic scope" value="Eukaryota"/>
</dbReference>
<dbReference type="PANTHER" id="PTHR11772:SF2">
    <property type="entry name" value="ASPARAGINE SYNTHETASE [GLUTAMINE-HYDROLYZING]"/>
    <property type="match status" value="1"/>
</dbReference>
<keyword evidence="5" id="KW-1185">Reference proteome</keyword>
<proteinExistence type="predicted"/>
<dbReference type="HOGENOM" id="CLU_1196854_0_0_1"/>
<gene>
    <name evidence="4" type="ORF">GSPATT00039830001</name>
</gene>
<evidence type="ECO:0000256" key="2">
    <source>
        <dbReference type="ARBA" id="ARBA00022840"/>
    </source>
</evidence>
<dbReference type="InterPro" id="IPR014729">
    <property type="entry name" value="Rossmann-like_a/b/a_fold"/>
</dbReference>
<dbReference type="InParanoid" id="A0DY31"/>
<dbReference type="GeneID" id="5041132"/>